<dbReference type="PROSITE" id="PS51314">
    <property type="entry name" value="VPS37_C"/>
    <property type="match status" value="1"/>
</dbReference>
<evidence type="ECO:0000256" key="5">
    <source>
        <dbReference type="ARBA" id="ARBA00022927"/>
    </source>
</evidence>
<protein>
    <submittedName>
        <fullName evidence="9">Vacuolar sorting protein 37</fullName>
    </submittedName>
</protein>
<evidence type="ECO:0000256" key="7">
    <source>
        <dbReference type="SAM" id="MobiDB-lite"/>
    </source>
</evidence>
<evidence type="ECO:0000259" key="8">
    <source>
        <dbReference type="PROSITE" id="PS51314"/>
    </source>
</evidence>
<dbReference type="PANTHER" id="PTHR13678:SF2">
    <property type="entry name" value="VACUOLAR PROTEIN SORTING-ASSOCIATED PROTEIN 37A"/>
    <property type="match status" value="1"/>
</dbReference>
<feature type="compositionally biased region" description="Pro residues" evidence="7">
    <location>
        <begin position="1"/>
        <end position="13"/>
    </location>
</feature>
<evidence type="ECO:0000313" key="9">
    <source>
        <dbReference type="EMBL" id="ADK66884.1"/>
    </source>
</evidence>
<dbReference type="Gene3D" id="1.10.287.660">
    <property type="entry name" value="Helix hairpin bin"/>
    <property type="match status" value="1"/>
</dbReference>
<evidence type="ECO:0000256" key="3">
    <source>
        <dbReference type="ARBA" id="ARBA00022448"/>
    </source>
</evidence>
<evidence type="ECO:0000256" key="1">
    <source>
        <dbReference type="ARBA" id="ARBA00004177"/>
    </source>
</evidence>
<dbReference type="PANTHER" id="PTHR13678">
    <property type="entry name" value="VACUOLAR PROTEIN SORTING-ASSOCIATED PROTEIN 37"/>
    <property type="match status" value="1"/>
</dbReference>
<dbReference type="GO" id="GO:0006623">
    <property type="term" value="P:protein targeting to vacuole"/>
    <property type="evidence" value="ECO:0007669"/>
    <property type="project" value="TreeGrafter"/>
</dbReference>
<dbReference type="GO" id="GO:0000813">
    <property type="term" value="C:ESCRT I complex"/>
    <property type="evidence" value="ECO:0007669"/>
    <property type="project" value="TreeGrafter"/>
</dbReference>
<evidence type="ECO:0000256" key="2">
    <source>
        <dbReference type="ARBA" id="ARBA00007617"/>
    </source>
</evidence>
<dbReference type="GO" id="GO:0043162">
    <property type="term" value="P:ubiquitin-dependent protein catabolic process via the multivesicular body sorting pathway"/>
    <property type="evidence" value="ECO:0007669"/>
    <property type="project" value="TreeGrafter"/>
</dbReference>
<keyword evidence="3 6" id="KW-0813">Transport</keyword>
<dbReference type="SUPFAM" id="SSF140111">
    <property type="entry name" value="Endosomal sorting complex assembly domain"/>
    <property type="match status" value="1"/>
</dbReference>
<accession>E9JPZ6</accession>
<feature type="region of interest" description="Disordered" evidence="7">
    <location>
        <begin position="1"/>
        <end position="46"/>
    </location>
</feature>
<evidence type="ECO:0000256" key="6">
    <source>
        <dbReference type="PROSITE-ProRule" id="PRU00646"/>
    </source>
</evidence>
<dbReference type="InterPro" id="IPR037202">
    <property type="entry name" value="ESCRT_assembly_dom"/>
</dbReference>
<sequence length="213" mass="23123">MSPPGVGPVPSPLPQQQVAPSGSPYPPPSNLPGGPGYQQGQQQARPVAAFNPLSIPLTQLDTMTLEQLNELLANESKLDDFISQLPAVVELNKLRADLQESNLAQAKKNEAAAAELGKLQAEYETRRAAAEAARAQYDEKAKQQAQALEAFSPQALAARLDALARESDAASEAASQKFLSGEMPLAEFQRVYRDLRVEYHTRCAKREALLHPR</sequence>
<proteinExistence type="evidence at transcript level"/>
<keyword evidence="5 6" id="KW-0653">Protein transport</keyword>
<organism evidence="9">
    <name type="scientific">Mastigamoeba balamuthi</name>
    <name type="common">Phreatamoeba balamuthi</name>
    <dbReference type="NCBI Taxonomy" id="108607"/>
    <lineage>
        <taxon>Eukaryota</taxon>
        <taxon>Amoebozoa</taxon>
        <taxon>Evosea</taxon>
        <taxon>Archamoebae</taxon>
        <taxon>Mastigamoebida</taxon>
        <taxon>Mastigamoebidae</taxon>
        <taxon>Mastigamoeba</taxon>
    </lineage>
</organism>
<comment type="similarity">
    <text evidence="2">Belongs to the VPS37 family.</text>
</comment>
<dbReference type="GO" id="GO:0006612">
    <property type="term" value="P:protein targeting to membrane"/>
    <property type="evidence" value="ECO:0007669"/>
    <property type="project" value="TreeGrafter"/>
</dbReference>
<dbReference type="VEuPathDB" id="AmoebaDB:MBAL_000191"/>
<evidence type="ECO:0000256" key="4">
    <source>
        <dbReference type="ARBA" id="ARBA00022753"/>
    </source>
</evidence>
<dbReference type="AlphaFoldDB" id="E9JPZ6"/>
<feature type="domain" description="VPS37 C-terminal" evidence="8">
    <location>
        <begin position="134"/>
        <end position="213"/>
    </location>
</feature>
<name>E9JPZ6_MASBA</name>
<reference evidence="9" key="1">
    <citation type="journal article" date="2011" name="J. Cell Sci.">
        <title>Multivesicular bodies in the enigmatic amoeboflagellate Breviata anathema and the evolution of ESCRT 0.</title>
        <authorList>
            <person name="Herman E.K."/>
            <person name="Walker G."/>
            <person name="van der Giezen M."/>
            <person name="Dacks J.B."/>
        </authorList>
    </citation>
    <scope>NUCLEOTIDE SEQUENCE</scope>
</reference>
<keyword evidence="4" id="KW-0967">Endosome</keyword>
<dbReference type="Pfam" id="PF07200">
    <property type="entry name" value="Mod_r"/>
    <property type="match status" value="1"/>
</dbReference>
<comment type="subcellular location">
    <subcellularLocation>
        <location evidence="1">Endosome</location>
    </subcellularLocation>
</comment>
<dbReference type="InterPro" id="IPR029012">
    <property type="entry name" value="Helix_hairpin_bin_sf"/>
</dbReference>
<gene>
    <name evidence="9" type="primary">Vps37</name>
</gene>
<dbReference type="InterPro" id="IPR009851">
    <property type="entry name" value="Mod_r"/>
</dbReference>
<dbReference type="EMBL" id="GU292811">
    <property type="protein sequence ID" value="ADK66884.1"/>
    <property type="molecule type" value="mRNA"/>
</dbReference>